<accession>A0AAN8YEL7</accession>
<organism evidence="3 4">
    <name type="scientific">Solanum bulbocastanum</name>
    <name type="common">Wild potato</name>
    <dbReference type="NCBI Taxonomy" id="147425"/>
    <lineage>
        <taxon>Eukaryota</taxon>
        <taxon>Viridiplantae</taxon>
        <taxon>Streptophyta</taxon>
        <taxon>Embryophyta</taxon>
        <taxon>Tracheophyta</taxon>
        <taxon>Spermatophyta</taxon>
        <taxon>Magnoliopsida</taxon>
        <taxon>eudicotyledons</taxon>
        <taxon>Gunneridae</taxon>
        <taxon>Pentapetalae</taxon>
        <taxon>asterids</taxon>
        <taxon>lamiids</taxon>
        <taxon>Solanales</taxon>
        <taxon>Solanaceae</taxon>
        <taxon>Solanoideae</taxon>
        <taxon>Solaneae</taxon>
        <taxon>Solanum</taxon>
    </lineage>
</organism>
<feature type="compositionally biased region" description="Low complexity" evidence="1">
    <location>
        <begin position="365"/>
        <end position="381"/>
    </location>
</feature>
<dbReference type="EMBL" id="JBANQN010000005">
    <property type="protein sequence ID" value="KAK6790419.1"/>
    <property type="molecule type" value="Genomic_DNA"/>
</dbReference>
<evidence type="ECO:0000313" key="4">
    <source>
        <dbReference type="Proteomes" id="UP001371456"/>
    </source>
</evidence>
<dbReference type="SMART" id="SM00239">
    <property type="entry name" value="C2"/>
    <property type="match status" value="1"/>
</dbReference>
<dbReference type="CDD" id="cd04051">
    <property type="entry name" value="C2_SRC2_like"/>
    <property type="match status" value="1"/>
</dbReference>
<gene>
    <name evidence="3" type="ORF">RDI58_014219</name>
</gene>
<dbReference type="PANTHER" id="PTHR32246">
    <property type="entry name" value="INGRESSION PROTEIN FIC1"/>
    <property type="match status" value="1"/>
</dbReference>
<feature type="compositionally biased region" description="Low complexity" evidence="1">
    <location>
        <begin position="14"/>
        <end position="27"/>
    </location>
</feature>
<name>A0AAN8YEL7_SOLBU</name>
<keyword evidence="4" id="KW-1185">Reference proteome</keyword>
<dbReference type="InterPro" id="IPR035892">
    <property type="entry name" value="C2_domain_sf"/>
</dbReference>
<dbReference type="InterPro" id="IPR000008">
    <property type="entry name" value="C2_dom"/>
</dbReference>
<feature type="domain" description="C2" evidence="2">
    <location>
        <begin position="13"/>
        <end position="135"/>
    </location>
</feature>
<evidence type="ECO:0000313" key="3">
    <source>
        <dbReference type="EMBL" id="KAK6790419.1"/>
    </source>
</evidence>
<proteinExistence type="predicted"/>
<dbReference type="Proteomes" id="UP001371456">
    <property type="component" value="Unassembled WGS sequence"/>
</dbReference>
<dbReference type="GO" id="GO:0006952">
    <property type="term" value="P:defense response"/>
    <property type="evidence" value="ECO:0007669"/>
    <property type="project" value="InterPro"/>
</dbReference>
<evidence type="ECO:0000259" key="2">
    <source>
        <dbReference type="PROSITE" id="PS50004"/>
    </source>
</evidence>
<dbReference type="PANTHER" id="PTHR32246:SF103">
    <property type="entry name" value="CALCIUM-DEPENDENT LIPID-BINDING (CALB DOMAIN) FAMILY PROTEIN"/>
    <property type="match status" value="1"/>
</dbReference>
<feature type="compositionally biased region" description="Polar residues" evidence="1">
    <location>
        <begin position="1"/>
        <end position="10"/>
    </location>
</feature>
<dbReference type="PROSITE" id="PS50004">
    <property type="entry name" value="C2"/>
    <property type="match status" value="1"/>
</dbReference>
<dbReference type="InterPro" id="IPR044750">
    <property type="entry name" value="C2_SRC2/BAP"/>
</dbReference>
<evidence type="ECO:0000256" key="1">
    <source>
        <dbReference type="SAM" id="MobiDB-lite"/>
    </source>
</evidence>
<comment type="caution">
    <text evidence="3">The sequence shown here is derived from an EMBL/GenBank/DDBJ whole genome shotgun (WGS) entry which is preliminary data.</text>
</comment>
<protein>
    <recommendedName>
        <fullName evidence="2">C2 domain-containing protein</fullName>
    </recommendedName>
</protein>
<dbReference type="SUPFAM" id="SSF49562">
    <property type="entry name" value="C2 domain (Calcium/lipid-binding domain, CaLB)"/>
    <property type="match status" value="1"/>
</dbReference>
<feature type="region of interest" description="Disordered" evidence="1">
    <location>
        <begin position="365"/>
        <end position="401"/>
    </location>
</feature>
<dbReference type="Gene3D" id="2.60.40.150">
    <property type="entry name" value="C2 domain"/>
    <property type="match status" value="1"/>
</dbReference>
<feature type="region of interest" description="Disordered" evidence="1">
    <location>
        <begin position="1"/>
        <end position="27"/>
    </location>
</feature>
<dbReference type="AlphaFoldDB" id="A0AAN8YEL7"/>
<dbReference type="Pfam" id="PF00168">
    <property type="entry name" value="C2"/>
    <property type="match status" value="1"/>
</dbReference>
<sequence length="401" mass="44519">MDPTTTTNLVIPTPQSSSLSYQPSPNNNNNNSHILEITLISAQDLAPVSKSLRTYALTWINPNRKRSTKVDNDGHNNPMWNEKFSFKVNEEFLYSENSAVHVEIYNVSWFRDVLVGTINVQLNNLINPCVNFQNSSNGKRFVALQIRRPSGNPQGILNMGVAIIESSMRSMPLICKEMIDPSSLDYRDILDKKMSENYHEVVDDDKQRELNEKVQLWRSMSLGYSEVNNDEFPIKGGSICNGSMVNGSMVNGSELCSDVGPSASIVAAEIAAQRYQQLLPTRQEVETKKSKEMEDGESSLILEEAYAKGLLSSNREKLRKETIATQTQAINGGHARRNSDGGGLFSCFGNAYGIEFRIVCGANSNNNDNNNNNNYNVGNSSRIPNTSNKGRKKGSRETNSA</sequence>
<reference evidence="3 4" key="1">
    <citation type="submission" date="2024-02" db="EMBL/GenBank/DDBJ databases">
        <title>de novo genome assembly of Solanum bulbocastanum strain 11H21.</title>
        <authorList>
            <person name="Hosaka A.J."/>
        </authorList>
    </citation>
    <scope>NUCLEOTIDE SEQUENCE [LARGE SCALE GENOMIC DNA]</scope>
    <source>
        <tissue evidence="3">Young leaves</tissue>
    </source>
</reference>